<protein>
    <recommendedName>
        <fullName evidence="1">RNHCP domain-containing protein</fullName>
    </recommendedName>
</protein>
<dbReference type="EMBL" id="MHKB01000015">
    <property type="protein sequence ID" value="OGY78453.1"/>
    <property type="molecule type" value="Genomic_DNA"/>
</dbReference>
<dbReference type="AlphaFoldDB" id="A0A1G2ANH2"/>
<dbReference type="Proteomes" id="UP000177165">
    <property type="component" value="Unassembled WGS sequence"/>
</dbReference>
<comment type="caution">
    <text evidence="2">The sequence shown here is derived from an EMBL/GenBank/DDBJ whole genome shotgun (WGS) entry which is preliminary data.</text>
</comment>
<proteinExistence type="predicted"/>
<dbReference type="Pfam" id="PF12647">
    <property type="entry name" value="RNHCP"/>
    <property type="match status" value="1"/>
</dbReference>
<dbReference type="InterPro" id="IPR024439">
    <property type="entry name" value="RNHCP"/>
</dbReference>
<gene>
    <name evidence="2" type="ORF">A3B74_02020</name>
</gene>
<name>A0A1G2ANH2_9BACT</name>
<evidence type="ECO:0000259" key="1">
    <source>
        <dbReference type="Pfam" id="PF12647"/>
    </source>
</evidence>
<evidence type="ECO:0000313" key="2">
    <source>
        <dbReference type="EMBL" id="OGY78453.1"/>
    </source>
</evidence>
<sequence>MKRFQRRKEDFVCEYCHTVVIGDGYTNHCPQCLVSKHVDIFPGDRAANCGGRMNVAAIDFQDGEYILIHECVRCRHRKNNKVSPRDSFHTLFALIQERNS</sequence>
<accession>A0A1G2ANH2</accession>
<dbReference type="STRING" id="1798540.A3B74_02020"/>
<feature type="domain" description="RNHCP" evidence="1">
    <location>
        <begin position="9"/>
        <end position="91"/>
    </location>
</feature>
<organism evidence="2 3">
    <name type="scientific">Candidatus Kerfeldbacteria bacterium RIFCSPHIGHO2_02_FULL_42_14</name>
    <dbReference type="NCBI Taxonomy" id="1798540"/>
    <lineage>
        <taxon>Bacteria</taxon>
        <taxon>Candidatus Kerfeldiibacteriota</taxon>
    </lineage>
</organism>
<evidence type="ECO:0000313" key="3">
    <source>
        <dbReference type="Proteomes" id="UP000177165"/>
    </source>
</evidence>
<reference evidence="2 3" key="1">
    <citation type="journal article" date="2016" name="Nat. Commun.">
        <title>Thousands of microbial genomes shed light on interconnected biogeochemical processes in an aquifer system.</title>
        <authorList>
            <person name="Anantharaman K."/>
            <person name="Brown C.T."/>
            <person name="Hug L.A."/>
            <person name="Sharon I."/>
            <person name="Castelle C.J."/>
            <person name="Probst A.J."/>
            <person name="Thomas B.C."/>
            <person name="Singh A."/>
            <person name="Wilkins M.J."/>
            <person name="Karaoz U."/>
            <person name="Brodie E.L."/>
            <person name="Williams K.H."/>
            <person name="Hubbard S.S."/>
            <person name="Banfield J.F."/>
        </authorList>
    </citation>
    <scope>NUCLEOTIDE SEQUENCE [LARGE SCALE GENOMIC DNA]</scope>
</reference>